<gene>
    <name evidence="2" type="ORF">K457DRAFT_26545</name>
</gene>
<accession>A0A197JBY8</accession>
<protein>
    <submittedName>
        <fullName evidence="2">Uncharacterized protein</fullName>
    </submittedName>
</protein>
<dbReference type="EMBL" id="KV442344">
    <property type="protein sequence ID" value="OAQ21984.1"/>
    <property type="molecule type" value="Genomic_DNA"/>
</dbReference>
<evidence type="ECO:0000313" key="3">
    <source>
        <dbReference type="Proteomes" id="UP000078512"/>
    </source>
</evidence>
<reference evidence="2 3" key="1">
    <citation type="submission" date="2016-05" db="EMBL/GenBank/DDBJ databases">
        <title>Genome sequencing reveals origins of a unique bacterial endosymbiosis in the earliest lineages of terrestrial Fungi.</title>
        <authorList>
            <consortium name="DOE Joint Genome Institute"/>
            <person name="Uehling J."/>
            <person name="Gryganskyi A."/>
            <person name="Hameed K."/>
            <person name="Tschaplinski T."/>
            <person name="Misztal P."/>
            <person name="Wu S."/>
            <person name="Desiro A."/>
            <person name="Vande Pol N."/>
            <person name="Du Z.-Y."/>
            <person name="Zienkiewicz A."/>
            <person name="Zienkiewicz K."/>
            <person name="Morin E."/>
            <person name="Tisserant E."/>
            <person name="Splivallo R."/>
            <person name="Hainaut M."/>
            <person name="Henrissat B."/>
            <person name="Ohm R."/>
            <person name="Kuo A."/>
            <person name="Yan J."/>
            <person name="Lipzen A."/>
            <person name="Nolan M."/>
            <person name="Labutti K."/>
            <person name="Barry K."/>
            <person name="Goldstein A."/>
            <person name="Labbe J."/>
            <person name="Schadt C."/>
            <person name="Tuskan G."/>
            <person name="Grigoriev I."/>
            <person name="Martin F."/>
            <person name="Vilgalys R."/>
            <person name="Bonito G."/>
        </authorList>
    </citation>
    <scope>NUCLEOTIDE SEQUENCE [LARGE SCALE GENOMIC DNA]</scope>
    <source>
        <strain evidence="2 3">AG-77</strain>
    </source>
</reference>
<organism evidence="2 3">
    <name type="scientific">Linnemannia elongata AG-77</name>
    <dbReference type="NCBI Taxonomy" id="1314771"/>
    <lineage>
        <taxon>Eukaryota</taxon>
        <taxon>Fungi</taxon>
        <taxon>Fungi incertae sedis</taxon>
        <taxon>Mucoromycota</taxon>
        <taxon>Mortierellomycotina</taxon>
        <taxon>Mortierellomycetes</taxon>
        <taxon>Mortierellales</taxon>
        <taxon>Mortierellaceae</taxon>
        <taxon>Linnemannia</taxon>
    </lineage>
</organism>
<evidence type="ECO:0000313" key="2">
    <source>
        <dbReference type="EMBL" id="OAQ21984.1"/>
    </source>
</evidence>
<sequence>MNGSADLFTIAPFSTDVSRVISGSCHDTASTRLISTGLGLMVPERQHRSESKSESESEFESDSESGSLLVSSRNDSLGYDMWWQERQNEMWLRLDVDFILAGCEDAVVVTARGTVDGDADIDGYVEYERNLIDSALELLASSQAVPLQLQLADCRDGDGAPRIDSDK</sequence>
<name>A0A197JBY8_9FUNG</name>
<dbReference type="AlphaFoldDB" id="A0A197JBY8"/>
<keyword evidence="3" id="KW-1185">Reference proteome</keyword>
<feature type="region of interest" description="Disordered" evidence="1">
    <location>
        <begin position="44"/>
        <end position="70"/>
    </location>
</feature>
<evidence type="ECO:0000256" key="1">
    <source>
        <dbReference type="SAM" id="MobiDB-lite"/>
    </source>
</evidence>
<feature type="compositionally biased region" description="Basic and acidic residues" evidence="1">
    <location>
        <begin position="44"/>
        <end position="55"/>
    </location>
</feature>
<dbReference type="OrthoDB" id="10616061at2759"/>
<dbReference type="Proteomes" id="UP000078512">
    <property type="component" value="Unassembled WGS sequence"/>
</dbReference>
<proteinExistence type="predicted"/>